<accession>G3I2Z4</accession>
<proteinExistence type="predicted"/>
<dbReference type="Proteomes" id="UP000001075">
    <property type="component" value="Unassembled WGS sequence"/>
</dbReference>
<gene>
    <name evidence="2" type="ORF">I79_017792</name>
</gene>
<feature type="compositionally biased region" description="Basic and acidic residues" evidence="1">
    <location>
        <begin position="39"/>
        <end position="61"/>
    </location>
</feature>
<evidence type="ECO:0000313" key="2">
    <source>
        <dbReference type="EMBL" id="EGV92598.1"/>
    </source>
</evidence>
<evidence type="ECO:0000313" key="3">
    <source>
        <dbReference type="Proteomes" id="UP000001075"/>
    </source>
</evidence>
<sequence length="103" mass="11724">MIMSTSCYSKQVLTETEPMNWHLVIVETHQAGEQLGGQRKQEKHTEDARQENSQRLHRKQEQHIQSAKVMEDCCSQRASRCLVTLNVAAIMRTDLNKATASQG</sequence>
<dbReference type="AlphaFoldDB" id="G3I2Z4"/>
<feature type="region of interest" description="Disordered" evidence="1">
    <location>
        <begin position="32"/>
        <end position="61"/>
    </location>
</feature>
<reference evidence="3" key="1">
    <citation type="journal article" date="2011" name="Nat. Biotechnol.">
        <title>The genomic sequence of the Chinese hamster ovary (CHO)-K1 cell line.</title>
        <authorList>
            <person name="Xu X."/>
            <person name="Nagarajan H."/>
            <person name="Lewis N.E."/>
            <person name="Pan S."/>
            <person name="Cai Z."/>
            <person name="Liu X."/>
            <person name="Chen W."/>
            <person name="Xie M."/>
            <person name="Wang W."/>
            <person name="Hammond S."/>
            <person name="Andersen M.R."/>
            <person name="Neff N."/>
            <person name="Passarelli B."/>
            <person name="Koh W."/>
            <person name="Fan H.C."/>
            <person name="Wang J."/>
            <person name="Gui Y."/>
            <person name="Lee K.H."/>
            <person name="Betenbaugh M.J."/>
            <person name="Quake S.R."/>
            <person name="Famili I."/>
            <person name="Palsson B.O."/>
            <person name="Wang J."/>
        </authorList>
    </citation>
    <scope>NUCLEOTIDE SEQUENCE [LARGE SCALE GENOMIC DNA]</scope>
    <source>
        <strain evidence="3">CHO K1 cell line</strain>
    </source>
</reference>
<protein>
    <submittedName>
        <fullName evidence="2">Uncharacterized protein</fullName>
    </submittedName>
</protein>
<name>G3I2Z4_CRIGR</name>
<organism evidence="2 3">
    <name type="scientific">Cricetulus griseus</name>
    <name type="common">Chinese hamster</name>
    <name type="synonym">Cricetulus barabensis griseus</name>
    <dbReference type="NCBI Taxonomy" id="10029"/>
    <lineage>
        <taxon>Eukaryota</taxon>
        <taxon>Metazoa</taxon>
        <taxon>Chordata</taxon>
        <taxon>Craniata</taxon>
        <taxon>Vertebrata</taxon>
        <taxon>Euteleostomi</taxon>
        <taxon>Mammalia</taxon>
        <taxon>Eutheria</taxon>
        <taxon>Euarchontoglires</taxon>
        <taxon>Glires</taxon>
        <taxon>Rodentia</taxon>
        <taxon>Myomorpha</taxon>
        <taxon>Muroidea</taxon>
        <taxon>Cricetidae</taxon>
        <taxon>Cricetinae</taxon>
        <taxon>Cricetulus</taxon>
    </lineage>
</organism>
<dbReference type="EMBL" id="JH001156">
    <property type="protein sequence ID" value="EGV92598.1"/>
    <property type="molecule type" value="Genomic_DNA"/>
</dbReference>
<dbReference type="InParanoid" id="G3I2Z4"/>
<evidence type="ECO:0000256" key="1">
    <source>
        <dbReference type="SAM" id="MobiDB-lite"/>
    </source>
</evidence>